<organism evidence="1 2">
    <name type="scientific">Escherichia coli (strain SMS-3-5 / SECEC)</name>
    <dbReference type="NCBI Taxonomy" id="439855"/>
    <lineage>
        <taxon>Bacteria</taxon>
        <taxon>Pseudomonadati</taxon>
        <taxon>Pseudomonadota</taxon>
        <taxon>Gammaproteobacteria</taxon>
        <taxon>Enterobacterales</taxon>
        <taxon>Enterobacteriaceae</taxon>
        <taxon>Escherichia</taxon>
    </lineage>
</organism>
<dbReference type="AntiFam" id="ANF00057">
    <property type="entry name" value="Translation of E. coli type CRISPR repeat"/>
</dbReference>
<gene>
    <name evidence="1" type="ordered locus">EcSMS35_2881</name>
</gene>
<dbReference type="Proteomes" id="UP000007011">
    <property type="component" value="Chromosome"/>
</dbReference>
<dbReference type="AlphaFoldDB" id="B1LQ76"/>
<sequence>MRKVRQPVYPRWRREHFTINARFEINFGLSPLAQGTR</sequence>
<dbReference type="KEGG" id="ecm:EcSMS35_2881"/>
<reference evidence="1 2" key="1">
    <citation type="journal article" date="2008" name="J. Bacteriol.">
        <title>Insights into the environmental resistance gene pool from the genome sequence of the multidrug-resistant environmental isolate Escherichia coli SMS-3-5.</title>
        <authorList>
            <person name="Fricke W.F."/>
            <person name="Wright M.S."/>
            <person name="Lindell A.H."/>
            <person name="Harkins D.M."/>
            <person name="Baker-Austin C."/>
            <person name="Ravel J."/>
            <person name="Stepanauskas R."/>
        </authorList>
    </citation>
    <scope>NUCLEOTIDE SEQUENCE [LARGE SCALE GENOMIC DNA]</scope>
    <source>
        <strain evidence="2">SMS-3-5 / SECEC</strain>
    </source>
</reference>
<dbReference type="EMBL" id="CP000970">
    <property type="protein sequence ID" value="ACB17953.1"/>
    <property type="molecule type" value="Genomic_DNA"/>
</dbReference>
<name>B1LQ76_ECOSM</name>
<evidence type="ECO:0000313" key="2">
    <source>
        <dbReference type="Proteomes" id="UP000007011"/>
    </source>
</evidence>
<accession>B1LQ76</accession>
<protein>
    <submittedName>
        <fullName evidence="1">Uncharacterized protein</fullName>
    </submittedName>
</protein>
<proteinExistence type="predicted"/>
<dbReference type="HOGENOM" id="CLU_217555_4_1_6"/>
<evidence type="ECO:0000313" key="1">
    <source>
        <dbReference type="EMBL" id="ACB17953.1"/>
    </source>
</evidence>